<dbReference type="EMBL" id="LOPW02000010">
    <property type="protein sequence ID" value="POG55586.1"/>
    <property type="molecule type" value="Genomic_DNA"/>
</dbReference>
<evidence type="ECO:0000256" key="8">
    <source>
        <dbReference type="SAM" id="MobiDB-lite"/>
    </source>
</evidence>
<protein>
    <recommendedName>
        <fullName evidence="9">Peptidase S8/S53 domain-containing protein</fullName>
    </recommendedName>
</protein>
<sequence>MIRTQRGTRAAVVGIVFCLLLSATLAPVSEAARPPDAELGGSERGAATAAAADLATTNNTTAPDDETTNNTTAPDDETTGDGVLSGAAAYQLSRAASDELVPVILVFDDPSRESADAPGESETTRARLRETTNRTQSDVREFLDARRESGNVTDVTPFWTRNALAVEATPAVVRTLGGMPNVSAIHYDRPIYATGSVSPSVAAYLDSLSAYGETVRPDSARVAASGTESWNLESIGADDVQDRGITGAGVNVSVIDSGIDDSHPALRGQVVRWKDFVGDTSQPFDPWGHGTHVAGTVAGRADANKSVGVAPEARLFGARALDEDGQGSMSDVMAAMEWSAENRADVVSASLGASPFPLEYRGERAVRPNGTGASDIELYANGSGVYQASARYDGFKPAYVYVLVEPTQVGGERIQSDERRAEVMRNLSVTLRDPAGETPLRGVDAGWWFEDGRVPEAIAYQRFTPRNETAIETPGNWSLAVESDHPESVSYRYRATAYYPSNGSDQFSRYVDSLVTTTDTVAVISAGNAGLLGNRSVASPGASEGAITVGAARQTTSGVTSFSSHGPVGFGDDRRPGIALIAPGENVTSAYSTSQRDEAEPYVTLDGTSMAAPHVSGTVALLLDANPNATRADVTRVLRSTAQPLPQTEPAVGAGMLDTWSAVNETAALPRTVTSETAPPTDPDGDGRYEDVNGDGNVTLADAQALFANRNAEAVEGTPEAFDFSGNGRVNVVDVQALFAEIRA</sequence>
<dbReference type="PROSITE" id="PS00137">
    <property type="entry name" value="SUBTILASE_HIS"/>
    <property type="match status" value="1"/>
</dbReference>
<dbReference type="GO" id="GO:0000272">
    <property type="term" value="P:polysaccharide catabolic process"/>
    <property type="evidence" value="ECO:0007669"/>
    <property type="project" value="InterPro"/>
</dbReference>
<dbReference type="GO" id="GO:0004553">
    <property type="term" value="F:hydrolase activity, hydrolyzing O-glycosyl compounds"/>
    <property type="evidence" value="ECO:0007669"/>
    <property type="project" value="InterPro"/>
</dbReference>
<evidence type="ECO:0000256" key="6">
    <source>
        <dbReference type="PROSITE-ProRule" id="PRU01240"/>
    </source>
</evidence>
<dbReference type="PRINTS" id="PR00723">
    <property type="entry name" value="SUBTILISIN"/>
</dbReference>
<dbReference type="PROSITE" id="PS00138">
    <property type="entry name" value="SUBTILASE_SER"/>
    <property type="match status" value="1"/>
</dbReference>
<evidence type="ECO:0000256" key="7">
    <source>
        <dbReference type="RuleBase" id="RU003355"/>
    </source>
</evidence>
<feature type="region of interest" description="Disordered" evidence="8">
    <location>
        <begin position="671"/>
        <end position="691"/>
    </location>
</feature>
<dbReference type="InterPro" id="IPR036439">
    <property type="entry name" value="Dockerin_dom_sf"/>
</dbReference>
<feature type="domain" description="Peptidase S8/S53" evidence="9">
    <location>
        <begin position="504"/>
        <end position="647"/>
    </location>
</feature>
<dbReference type="Gene3D" id="3.40.50.200">
    <property type="entry name" value="Peptidase S8/S53 domain"/>
    <property type="match status" value="2"/>
</dbReference>
<evidence type="ECO:0000256" key="5">
    <source>
        <dbReference type="PIRSR" id="PIRSR615500-1"/>
    </source>
</evidence>
<evidence type="ECO:0000256" key="4">
    <source>
        <dbReference type="ARBA" id="ARBA00022825"/>
    </source>
</evidence>
<evidence type="ECO:0000313" key="11">
    <source>
        <dbReference type="Proteomes" id="UP000053621"/>
    </source>
</evidence>
<keyword evidence="4 6" id="KW-0720">Serine protease</keyword>
<accession>A0A2P4NR15</accession>
<dbReference type="PANTHER" id="PTHR43806:SF11">
    <property type="entry name" value="CEREVISIN-RELATED"/>
    <property type="match status" value="1"/>
</dbReference>
<name>A0A2P4NR15_9EURY</name>
<dbReference type="InterPro" id="IPR000209">
    <property type="entry name" value="Peptidase_S8/S53_dom"/>
</dbReference>
<comment type="similarity">
    <text evidence="1 6 7">Belongs to the peptidase S8 family.</text>
</comment>
<dbReference type="Proteomes" id="UP000053621">
    <property type="component" value="Unassembled WGS sequence"/>
</dbReference>
<dbReference type="Pfam" id="PF00082">
    <property type="entry name" value="Peptidase_S8"/>
    <property type="match status" value="2"/>
</dbReference>
<dbReference type="PROSITE" id="PS00136">
    <property type="entry name" value="SUBTILASE_ASP"/>
    <property type="match status" value="1"/>
</dbReference>
<dbReference type="SUPFAM" id="SSF52743">
    <property type="entry name" value="Subtilisin-like"/>
    <property type="match status" value="2"/>
</dbReference>
<dbReference type="InterPro" id="IPR002105">
    <property type="entry name" value="Dockerin_1_rpt"/>
</dbReference>
<dbReference type="PANTHER" id="PTHR43806">
    <property type="entry name" value="PEPTIDASE S8"/>
    <property type="match status" value="1"/>
</dbReference>
<evidence type="ECO:0000259" key="9">
    <source>
        <dbReference type="Pfam" id="PF00082"/>
    </source>
</evidence>
<organism evidence="10 11">
    <name type="scientific">Haloferax marisrubri</name>
    <dbReference type="NCBI Taxonomy" id="1544719"/>
    <lineage>
        <taxon>Archaea</taxon>
        <taxon>Methanobacteriati</taxon>
        <taxon>Methanobacteriota</taxon>
        <taxon>Stenosarchaea group</taxon>
        <taxon>Halobacteria</taxon>
        <taxon>Halobacteriales</taxon>
        <taxon>Haloferacaceae</taxon>
        <taxon>Haloferax</taxon>
    </lineage>
</organism>
<keyword evidence="11" id="KW-1185">Reference proteome</keyword>
<evidence type="ECO:0000256" key="1">
    <source>
        <dbReference type="ARBA" id="ARBA00011073"/>
    </source>
</evidence>
<keyword evidence="2 6" id="KW-0645">Protease</keyword>
<dbReference type="InterPro" id="IPR015500">
    <property type="entry name" value="Peptidase_S8_subtilisin-rel"/>
</dbReference>
<proteinExistence type="inferred from homology"/>
<dbReference type="GO" id="GO:0006508">
    <property type="term" value="P:proteolysis"/>
    <property type="evidence" value="ECO:0007669"/>
    <property type="project" value="UniProtKB-KW"/>
</dbReference>
<dbReference type="AlphaFoldDB" id="A0A2P4NR15"/>
<reference evidence="10" key="1">
    <citation type="submission" date="2017-08" db="EMBL/GenBank/DDBJ databases">
        <title>Haloferax marisrubri sp. nov., isolated from the Discovery deep brine-seawater interface in the Red Sea.</title>
        <authorList>
            <person name="Zhang G."/>
            <person name="Stingl U."/>
        </authorList>
    </citation>
    <scope>NUCLEOTIDE SEQUENCE [LARGE SCALE GENOMIC DNA]</scope>
    <source>
        <strain evidence="10">SB3</strain>
    </source>
</reference>
<dbReference type="Pfam" id="PF00404">
    <property type="entry name" value="Dockerin_1"/>
    <property type="match status" value="1"/>
</dbReference>
<dbReference type="OrthoDB" id="291513at2157"/>
<dbReference type="GO" id="GO:0004252">
    <property type="term" value="F:serine-type endopeptidase activity"/>
    <property type="evidence" value="ECO:0007669"/>
    <property type="project" value="UniProtKB-UniRule"/>
</dbReference>
<feature type="region of interest" description="Disordered" evidence="8">
    <location>
        <begin position="111"/>
        <end position="134"/>
    </location>
</feature>
<dbReference type="PROSITE" id="PS51892">
    <property type="entry name" value="SUBTILASE"/>
    <property type="match status" value="1"/>
</dbReference>
<evidence type="ECO:0000256" key="3">
    <source>
        <dbReference type="ARBA" id="ARBA00022801"/>
    </source>
</evidence>
<dbReference type="InterPro" id="IPR023828">
    <property type="entry name" value="Peptidase_S8_Ser-AS"/>
</dbReference>
<keyword evidence="3 6" id="KW-0378">Hydrolase</keyword>
<feature type="active site" description="Charge relay system" evidence="5 6">
    <location>
        <position position="609"/>
    </location>
</feature>
<feature type="compositionally biased region" description="Basic and acidic residues" evidence="8">
    <location>
        <begin position="122"/>
        <end position="134"/>
    </location>
</feature>
<dbReference type="SUPFAM" id="SSF63446">
    <property type="entry name" value="Type I dockerin domain"/>
    <property type="match status" value="1"/>
</dbReference>
<dbReference type="InterPro" id="IPR022398">
    <property type="entry name" value="Peptidase_S8_His-AS"/>
</dbReference>
<gene>
    <name evidence="10" type="ORF">AUR65_009330</name>
</gene>
<feature type="region of interest" description="Disordered" evidence="8">
    <location>
        <begin position="32"/>
        <end position="83"/>
    </location>
</feature>
<feature type="compositionally biased region" description="Low complexity" evidence="8">
    <location>
        <begin position="46"/>
        <end position="73"/>
    </location>
</feature>
<feature type="domain" description="Peptidase S8/S53" evidence="9">
    <location>
        <begin position="247"/>
        <end position="364"/>
    </location>
</feature>
<dbReference type="RefSeq" id="WP_058566556.1">
    <property type="nucleotide sequence ID" value="NZ_LOPW02000010.1"/>
</dbReference>
<dbReference type="InterPro" id="IPR023827">
    <property type="entry name" value="Peptidase_S8_Asp-AS"/>
</dbReference>
<dbReference type="InterPro" id="IPR036852">
    <property type="entry name" value="Peptidase_S8/S53_dom_sf"/>
</dbReference>
<comment type="caution">
    <text evidence="10">The sequence shown here is derived from an EMBL/GenBank/DDBJ whole genome shotgun (WGS) entry which is preliminary data.</text>
</comment>
<evidence type="ECO:0000256" key="2">
    <source>
        <dbReference type="ARBA" id="ARBA00022670"/>
    </source>
</evidence>
<dbReference type="Gene3D" id="1.10.1330.10">
    <property type="entry name" value="Dockerin domain"/>
    <property type="match status" value="1"/>
</dbReference>
<evidence type="ECO:0000313" key="10">
    <source>
        <dbReference type="EMBL" id="POG55586.1"/>
    </source>
</evidence>
<dbReference type="InterPro" id="IPR050131">
    <property type="entry name" value="Peptidase_S8_subtilisin-like"/>
</dbReference>
<feature type="active site" description="Charge relay system" evidence="5 6">
    <location>
        <position position="256"/>
    </location>
</feature>
<feature type="active site" description="Charge relay system" evidence="5 6">
    <location>
        <position position="289"/>
    </location>
</feature>